<protein>
    <submittedName>
        <fullName evidence="6">Beta-galactosidase</fullName>
    </submittedName>
</protein>
<dbReference type="GO" id="GO:0005975">
    <property type="term" value="P:carbohydrate metabolic process"/>
    <property type="evidence" value="ECO:0007669"/>
    <property type="project" value="InterPro"/>
</dbReference>
<dbReference type="InterPro" id="IPR023296">
    <property type="entry name" value="Glyco_hydro_beta-prop_sf"/>
</dbReference>
<dbReference type="Pfam" id="PF04616">
    <property type="entry name" value="Glyco_hydro_43"/>
    <property type="match status" value="1"/>
</dbReference>
<accession>A0A1I2A3I1</accession>
<dbReference type="InParanoid" id="A0A1I2A3I1"/>
<dbReference type="SUPFAM" id="SSF75005">
    <property type="entry name" value="Arabinanase/levansucrase/invertase"/>
    <property type="match status" value="1"/>
</dbReference>
<dbReference type="EMBL" id="FONA01000010">
    <property type="protein sequence ID" value="SFE38347.1"/>
    <property type="molecule type" value="Genomic_DNA"/>
</dbReference>
<evidence type="ECO:0000256" key="3">
    <source>
        <dbReference type="ARBA" id="ARBA00022801"/>
    </source>
</evidence>
<dbReference type="eggNOG" id="COG3940">
    <property type="taxonomic scope" value="Bacteria"/>
</dbReference>
<keyword evidence="7" id="KW-1185">Reference proteome</keyword>
<dbReference type="Gene3D" id="2.115.10.20">
    <property type="entry name" value="Glycosyl hydrolase domain, family 43"/>
    <property type="match status" value="1"/>
</dbReference>
<evidence type="ECO:0000256" key="2">
    <source>
        <dbReference type="ARBA" id="ARBA00009865"/>
    </source>
</evidence>
<evidence type="ECO:0000256" key="1">
    <source>
        <dbReference type="ARBA" id="ARBA00004834"/>
    </source>
</evidence>
<evidence type="ECO:0000256" key="5">
    <source>
        <dbReference type="RuleBase" id="RU361187"/>
    </source>
</evidence>
<dbReference type="STRING" id="385682.SAMN05444380_110106"/>
<dbReference type="OrthoDB" id="9758923at2"/>
<dbReference type="PROSITE" id="PS51257">
    <property type="entry name" value="PROKAR_LIPOPROTEIN"/>
    <property type="match status" value="1"/>
</dbReference>
<proteinExistence type="inferred from homology"/>
<keyword evidence="4 5" id="KW-0326">Glycosidase</keyword>
<organism evidence="6 7">
    <name type="scientific">Thermophagus xiamenensis</name>
    <dbReference type="NCBI Taxonomy" id="385682"/>
    <lineage>
        <taxon>Bacteria</taxon>
        <taxon>Pseudomonadati</taxon>
        <taxon>Bacteroidota</taxon>
        <taxon>Bacteroidia</taxon>
        <taxon>Marinilabiliales</taxon>
        <taxon>Marinilabiliaceae</taxon>
        <taxon>Thermophagus</taxon>
    </lineage>
</organism>
<evidence type="ECO:0000313" key="7">
    <source>
        <dbReference type="Proteomes" id="UP000181976"/>
    </source>
</evidence>
<evidence type="ECO:0000313" key="6">
    <source>
        <dbReference type="EMBL" id="SFE38347.1"/>
    </source>
</evidence>
<gene>
    <name evidence="6" type="ORF">SAMN05444380_110106</name>
</gene>
<keyword evidence="3 5" id="KW-0378">Hydrolase</keyword>
<dbReference type="RefSeq" id="WP_010527237.1">
    <property type="nucleotide sequence ID" value="NZ_AFSL01000039.1"/>
</dbReference>
<reference evidence="6 7" key="1">
    <citation type="submission" date="2016-10" db="EMBL/GenBank/DDBJ databases">
        <authorList>
            <person name="de Groot N.N."/>
        </authorList>
    </citation>
    <scope>NUCLEOTIDE SEQUENCE [LARGE SCALE GENOMIC DNA]</scope>
    <source>
        <strain evidence="6 7">DSM 19012</strain>
    </source>
</reference>
<comment type="pathway">
    <text evidence="1">Glycan metabolism; L-arabinan degradation.</text>
</comment>
<dbReference type="InterPro" id="IPR006710">
    <property type="entry name" value="Glyco_hydro_43"/>
</dbReference>
<evidence type="ECO:0000256" key="4">
    <source>
        <dbReference type="ARBA" id="ARBA00023295"/>
    </source>
</evidence>
<comment type="similarity">
    <text evidence="2 5">Belongs to the glycosyl hydrolase 43 family.</text>
</comment>
<dbReference type="GO" id="GO:0004553">
    <property type="term" value="F:hydrolase activity, hydrolyzing O-glycosyl compounds"/>
    <property type="evidence" value="ECO:0007669"/>
    <property type="project" value="InterPro"/>
</dbReference>
<dbReference type="PANTHER" id="PTHR43301:SF3">
    <property type="entry name" value="ARABINAN ENDO-1,5-ALPHA-L-ARABINOSIDASE A-RELATED"/>
    <property type="match status" value="1"/>
</dbReference>
<name>A0A1I2A3I1_9BACT</name>
<dbReference type="AlphaFoldDB" id="A0A1I2A3I1"/>
<sequence>MKRFIILQGVLAFLFSLTGCLTAKEPVESVYLFSYFKGNGDDGLHLAYSTDALNWFPLNDDKPILAPEVGKDSLMRDPCIIQGNDGLFHMVWTTGWTDPYIGYASSPDLINWSKQKIIPVMGHEPKARNCWAPEIFYDPNDDHYLIFWATTIPGRHSDIDHGGKESGYNHRMYYVKTKDFNNFSETQIFFNPDFSVIDCTILERHGKFFMFLKNENPNPPEKNIRITVADDPEGPFPTVVSKPITGNYWAEGPTTLVKGDSVYVFFDKYREHKYGAIRSGDMVNWEDISEKISFPAGTRHGTAFKVDKAVLDKLFIAFKN</sequence>
<dbReference type="CDD" id="cd08983">
    <property type="entry name" value="GH43_Bt3655-like"/>
    <property type="match status" value="1"/>
</dbReference>
<dbReference type="InterPro" id="IPR050727">
    <property type="entry name" value="GH43_arabinanases"/>
</dbReference>
<dbReference type="Proteomes" id="UP000181976">
    <property type="component" value="Unassembled WGS sequence"/>
</dbReference>
<dbReference type="PANTHER" id="PTHR43301">
    <property type="entry name" value="ARABINAN ENDO-1,5-ALPHA-L-ARABINOSIDASE"/>
    <property type="match status" value="1"/>
</dbReference>